<evidence type="ECO:0000259" key="4">
    <source>
        <dbReference type="SMART" id="SM00014"/>
    </source>
</evidence>
<dbReference type="InterPro" id="IPR036938">
    <property type="entry name" value="PAP2/HPO_sf"/>
</dbReference>
<comment type="catalytic activity">
    <reaction evidence="3">
        <text>di-trans,octa-cis-undecaprenyl diphosphate + H2O = di-trans,octa-cis-undecaprenyl phosphate + phosphate + H(+)</text>
        <dbReference type="Rhea" id="RHEA:28094"/>
        <dbReference type="ChEBI" id="CHEBI:15377"/>
        <dbReference type="ChEBI" id="CHEBI:15378"/>
        <dbReference type="ChEBI" id="CHEBI:43474"/>
        <dbReference type="ChEBI" id="CHEBI:58405"/>
        <dbReference type="ChEBI" id="CHEBI:60392"/>
        <dbReference type="EC" id="3.6.1.27"/>
    </reaction>
</comment>
<dbReference type="SUPFAM" id="SSF48317">
    <property type="entry name" value="Acid phosphatase/Vanadium-dependent haloperoxidase"/>
    <property type="match status" value="1"/>
</dbReference>
<name>A0A5C6QLS4_9GAMM</name>
<dbReference type="OrthoDB" id="9773582at2"/>
<evidence type="ECO:0000313" key="6">
    <source>
        <dbReference type="Proteomes" id="UP000321822"/>
    </source>
</evidence>
<dbReference type="SMART" id="SM00014">
    <property type="entry name" value="acidPPc"/>
    <property type="match status" value="1"/>
</dbReference>
<dbReference type="PANTHER" id="PTHR14969">
    <property type="entry name" value="SPHINGOSINE-1-PHOSPHATE PHOSPHOHYDROLASE"/>
    <property type="match status" value="1"/>
</dbReference>
<accession>A0A5C6QLS4</accession>
<keyword evidence="6" id="KW-1185">Reference proteome</keyword>
<dbReference type="EC" id="3.6.1.27" evidence="1"/>
<evidence type="ECO:0000256" key="1">
    <source>
        <dbReference type="ARBA" id="ARBA00012374"/>
    </source>
</evidence>
<evidence type="ECO:0000313" key="5">
    <source>
        <dbReference type="EMBL" id="TWX69580.1"/>
    </source>
</evidence>
<proteinExistence type="predicted"/>
<organism evidence="5 6">
    <name type="scientific">Colwellia demingiae</name>
    <dbReference type="NCBI Taxonomy" id="89401"/>
    <lineage>
        <taxon>Bacteria</taxon>
        <taxon>Pseudomonadati</taxon>
        <taxon>Pseudomonadota</taxon>
        <taxon>Gammaproteobacteria</taxon>
        <taxon>Alteromonadales</taxon>
        <taxon>Colwelliaceae</taxon>
        <taxon>Colwellia</taxon>
    </lineage>
</organism>
<evidence type="ECO:0000256" key="3">
    <source>
        <dbReference type="ARBA" id="ARBA00047594"/>
    </source>
</evidence>
<dbReference type="Proteomes" id="UP000321822">
    <property type="component" value="Unassembled WGS sequence"/>
</dbReference>
<gene>
    <name evidence="5" type="ORF">ESZ36_06350</name>
</gene>
<evidence type="ECO:0000256" key="2">
    <source>
        <dbReference type="ARBA" id="ARBA00032707"/>
    </source>
</evidence>
<reference evidence="5 6" key="1">
    <citation type="submission" date="2019-07" db="EMBL/GenBank/DDBJ databases">
        <title>Genomes of sea-ice associated Colwellia species.</title>
        <authorList>
            <person name="Bowman J.P."/>
        </authorList>
    </citation>
    <scope>NUCLEOTIDE SEQUENCE [LARGE SCALE GENOMIC DNA]</scope>
    <source>
        <strain evidence="5 6">ACAM 459</strain>
    </source>
</reference>
<comment type="caution">
    <text evidence="5">The sequence shown here is derived from an EMBL/GenBank/DDBJ whole genome shotgun (WGS) entry which is preliminary data.</text>
</comment>
<dbReference type="Gene3D" id="1.20.144.10">
    <property type="entry name" value="Phosphatidic acid phosphatase type 2/haloperoxidase"/>
    <property type="match status" value="1"/>
</dbReference>
<dbReference type="CDD" id="cd03394">
    <property type="entry name" value="PAP2_like_5"/>
    <property type="match status" value="1"/>
</dbReference>
<sequence>MVKTLSFIFLLLFTVPVLAKSSLEKSGDIIHLLLPAAALGATLVIEDDYQGSWQLIKTGVVSRVAVEGLKYAVDKDRPDDSDEDSFPSGHTADSFAAATFIQQRYGWKWAIPAYIGATFVGYSRVESDKHYLEDVLAGAAIGIISGLYFTEPYSGITISPIAKSGHYGINFSGTF</sequence>
<dbReference type="EMBL" id="VOLT01000003">
    <property type="protein sequence ID" value="TWX69580.1"/>
    <property type="molecule type" value="Genomic_DNA"/>
</dbReference>
<protein>
    <recommendedName>
        <fullName evidence="1">undecaprenyl-diphosphate phosphatase</fullName>
        <ecNumber evidence="1">3.6.1.27</ecNumber>
    </recommendedName>
    <alternativeName>
        <fullName evidence="2">Undecaprenyl pyrophosphate phosphatase</fullName>
    </alternativeName>
</protein>
<dbReference type="AlphaFoldDB" id="A0A5C6QLS4"/>
<dbReference type="PANTHER" id="PTHR14969:SF13">
    <property type="entry name" value="AT30094P"/>
    <property type="match status" value="1"/>
</dbReference>
<dbReference type="Pfam" id="PF01569">
    <property type="entry name" value="PAP2"/>
    <property type="match status" value="1"/>
</dbReference>
<dbReference type="InterPro" id="IPR000326">
    <property type="entry name" value="PAP2/HPO"/>
</dbReference>
<feature type="domain" description="Phosphatidic acid phosphatase type 2/haloperoxidase" evidence="4">
    <location>
        <begin position="50"/>
        <end position="150"/>
    </location>
</feature>
<dbReference type="GO" id="GO:0050380">
    <property type="term" value="F:undecaprenyl-diphosphatase activity"/>
    <property type="evidence" value="ECO:0007669"/>
    <property type="project" value="UniProtKB-EC"/>
</dbReference>